<proteinExistence type="predicted"/>
<dbReference type="InterPro" id="IPR002881">
    <property type="entry name" value="DUF58"/>
</dbReference>
<dbReference type="PANTHER" id="PTHR33608">
    <property type="entry name" value="BLL2464 PROTEIN"/>
    <property type="match status" value="1"/>
</dbReference>
<reference evidence="2 3" key="1">
    <citation type="submission" date="2017-07" db="EMBL/GenBank/DDBJ databases">
        <title>Recovery of genomes from metagenomes via a dereplication, aggregation, and scoring strategy.</title>
        <authorList>
            <person name="Sieber C.M."/>
            <person name="Probst A.J."/>
            <person name="Sharrar A."/>
            <person name="Thomas B.C."/>
            <person name="Hess M."/>
            <person name="Tringe S.G."/>
            <person name="Banfield J.F."/>
        </authorList>
    </citation>
    <scope>NUCLEOTIDE SEQUENCE [LARGE SCALE GENOMIC DNA]</scope>
    <source>
        <strain evidence="2">JGI_Cruoil_03_51_56</strain>
    </source>
</reference>
<dbReference type="PANTHER" id="PTHR33608:SF7">
    <property type="entry name" value="DUF58 DOMAIN-CONTAINING PROTEIN"/>
    <property type="match status" value="1"/>
</dbReference>
<evidence type="ECO:0000313" key="3">
    <source>
        <dbReference type="Proteomes" id="UP000215559"/>
    </source>
</evidence>
<dbReference type="InterPro" id="IPR036465">
    <property type="entry name" value="vWFA_dom_sf"/>
</dbReference>
<accession>A0A235BRF7</accession>
<organism evidence="2 3">
    <name type="scientific">candidate division WOR-3 bacterium JGI_Cruoil_03_51_56</name>
    <dbReference type="NCBI Taxonomy" id="1973747"/>
    <lineage>
        <taxon>Bacteria</taxon>
        <taxon>Bacteria division WOR-3</taxon>
    </lineage>
</organism>
<dbReference type="EMBL" id="NOZP01000136">
    <property type="protein sequence ID" value="OYD14796.1"/>
    <property type="molecule type" value="Genomic_DNA"/>
</dbReference>
<dbReference type="Pfam" id="PF01882">
    <property type="entry name" value="DUF58"/>
    <property type="match status" value="1"/>
</dbReference>
<evidence type="ECO:0000313" key="2">
    <source>
        <dbReference type="EMBL" id="OYD14796.1"/>
    </source>
</evidence>
<dbReference type="Gene3D" id="3.40.50.410">
    <property type="entry name" value="von Willebrand factor, type A domain"/>
    <property type="match status" value="1"/>
</dbReference>
<gene>
    <name evidence="2" type="ORF">CH330_07535</name>
</gene>
<dbReference type="SUPFAM" id="SSF53300">
    <property type="entry name" value="vWA-like"/>
    <property type="match status" value="1"/>
</dbReference>
<comment type="caution">
    <text evidence="2">The sequence shown here is derived from an EMBL/GenBank/DDBJ whole genome shotgun (WGS) entry which is preliminary data.</text>
</comment>
<evidence type="ECO:0000259" key="1">
    <source>
        <dbReference type="SMART" id="SM00327"/>
    </source>
</evidence>
<name>A0A235BRF7_UNCW3</name>
<dbReference type="AlphaFoldDB" id="A0A235BRF7"/>
<dbReference type="Proteomes" id="UP000215559">
    <property type="component" value="Unassembled WGS sequence"/>
</dbReference>
<dbReference type="SMART" id="SM00327">
    <property type="entry name" value="VWA"/>
    <property type="match status" value="1"/>
</dbReference>
<sequence length="303" mass="35215">MYAHNSRKATTRFLKPEVVAKLKSIDLKARLVVEGFLAGLHRSPYKGFSVEFAEHRPYMPGDEPKRIDWRVYAKTDRFFVREYEEETNLRAYIILDSSGSMGYKTGGITKLEYACYLAASLAYLLLHQKDSAGLVVFSDRIDTYIPARSSPAHLNVLLSQLNKLRPGGDTNLAGTFHQLAERIKRRGLIIILSDLWDDRARVLSALRHFRHRKHEVLVFHILDPNEQKFTYRSPVVLKDMETGQDMTIDPRVVRTEYRASFEAFFRQFERGCREGLIDYHLLTTDTPFDRALLSYLARRQRLR</sequence>
<dbReference type="InterPro" id="IPR002035">
    <property type="entry name" value="VWF_A"/>
</dbReference>
<feature type="domain" description="VWFA" evidence="1">
    <location>
        <begin position="88"/>
        <end position="272"/>
    </location>
</feature>
<protein>
    <submittedName>
        <fullName evidence="2">DUF58 domain-containing protein</fullName>
    </submittedName>
</protein>